<comment type="caution">
    <text evidence="1">The sequence shown here is derived from an EMBL/GenBank/DDBJ whole genome shotgun (WGS) entry which is preliminary data.</text>
</comment>
<reference evidence="1 2" key="1">
    <citation type="journal article" date="2022" name="Genome Biol. Evol.">
        <title>The Spruce Budworm Genome: Reconstructing the Evolutionary History of Antifreeze Proteins.</title>
        <authorList>
            <person name="Beliveau C."/>
            <person name="Gagne P."/>
            <person name="Picq S."/>
            <person name="Vernygora O."/>
            <person name="Keeling C.I."/>
            <person name="Pinkney K."/>
            <person name="Doucet D."/>
            <person name="Wen F."/>
            <person name="Johnston J.S."/>
            <person name="Maaroufi H."/>
            <person name="Boyle B."/>
            <person name="Laroche J."/>
            <person name="Dewar K."/>
            <person name="Juretic N."/>
            <person name="Blackburn G."/>
            <person name="Nisole A."/>
            <person name="Brunet B."/>
            <person name="Brandao M."/>
            <person name="Lumley L."/>
            <person name="Duan J."/>
            <person name="Quan G."/>
            <person name="Lucarotti C.J."/>
            <person name="Roe A.D."/>
            <person name="Sperling F.A.H."/>
            <person name="Levesque R.C."/>
            <person name="Cusson M."/>
        </authorList>
    </citation>
    <scope>NUCLEOTIDE SEQUENCE [LARGE SCALE GENOMIC DNA]</scope>
    <source>
        <strain evidence="1">Glfc:IPQL:Cfum</strain>
    </source>
</reference>
<proteinExistence type="predicted"/>
<feature type="non-terminal residue" evidence="1">
    <location>
        <position position="5771"/>
    </location>
</feature>
<protein>
    <submittedName>
        <fullName evidence="1">Uncharacterized protein</fullName>
    </submittedName>
</protein>
<evidence type="ECO:0000313" key="1">
    <source>
        <dbReference type="EMBL" id="KAI8423489.1"/>
    </source>
</evidence>
<evidence type="ECO:0000313" key="2">
    <source>
        <dbReference type="Proteomes" id="UP001064048"/>
    </source>
</evidence>
<dbReference type="Proteomes" id="UP001064048">
    <property type="component" value="Chromosome 22"/>
</dbReference>
<sequence>MLPENWDTGADDIVLSGLSGRLPESNNIEEFAKNLFDGVDLVTADDRRWPPGPSYAIDSACSSSAYAIAQAVADLHAGKCDAAIVAGANICLLPGSSLHVHRLDMLSPVGRCAAFDADGRGYVRSEAAVTVLLQRRRDCRRLYCTVRGVRTNSDGYKVQGITYPTGAMQRQLAQETFEEARLRPQDVAYVEAHGTGTKVGDPEEVNAIDELFCESRATPLLIGSVKSNMGHAEAASGLCSIAKVVVAMEHGVIPGNLHYRTPNPDIPALSDGRIKVVDRNTPWQGGLVAVNSFGFGGANAHVILESQGGERPPPASYPAPRLVLASGRTEAAVERLLRLAVDHPRDAELHALLDAVHARAIPRHIYRGYSVLNPEHDEPSVLETMKMELTETRPVWFVFTGMGSQWHGMARALMRLPVFAASIARLAVALRPLGFDLPYVLTEAPEANFDAVVNSMVSITAVQVALVDVLREVGVRPNGIVGFSVGENAEQAVLCTYWRARCIVDAALPPGAMAAVGLTWEETARRCPPDVFPACHNSANNVTVSGPSDSVEQLVAELKTEGVFVRSVNSTGIAFHSKYIAAAVPQLRTKLQEIIPEPRPRSLHWISTSLGPDQQDSEWGKLCGAEYHVNNVVSPVRFADALRAIPEHAIVVEVAPHALLNAVLRRALPSATHVPLVRRNHPEPLSHLLQALGRLFTAGAQPRVSSLYPPVSWPVSRGTPMLASAIEWDHSKEWTVANYKLTTHTGENVIEFDLGKPDQAFLDGHNIDGRVLFPGAGYLTMVWRTVAKVNNLNMNEIAVLLEDIHFRRATIMSRDVPLRFLVTLLSNSGNFEICEGGAVVATGRARLVTDPAAERLPVAALADDASVEDIPSLDAHDVYKELHLRGYNYQGVFRGVLQSNANVTEGLLAWENNWISFIDSMLQFEVIAENTRVLKMPTRIQRVLIDPAAQKAAEAAATSGGNLPIRRFKDLSVTVAGGVELRGIKNSLAPRRTNALIAPKLEKYEFTPLDTTRVDTVDVSLLKGSALTVALQLVLENSNTLRLKVAEVALGRPASDLLLPLVLPILDAEPQVRVDASLAAGANAVNYAATVEPLGVKLSNKEWLDDMDFKCQLVLATNVLEQHDASVLRKLTAMLDARGHLLLEEPANALDKPGAASLLEDAHLVTVARQGAAACEYVLLRRIATRPATRIILEVRDDDFAWLETLRDAMKRATSEELLVYVWSRDAGSGVLGLGTCLRREAGGDKLRVYYLPGAKDDFDPDAPALYAQVQLDLTFNVLRAGIWGTYRHFLLDDPANMQLQVEHAYADILTRGDLSSLSWIQSDLQYATSAPQAAHSNLCHVYYAPLNFRDIMVATGKLPPDSLPGNLAGQECILGLEFSGRLSSGKRVMGMVAAKGLATTVVADEGFMWDVPAAWSLKEAATVPVAYATAYYALVVRGSMKRGDSVLVHAGAGGVGQAAISIALHAGCTVYTTVGSPAKRAFLRERYPTLPDTHIGNSRDCSFEQLVLKRTCGRGVDMVLNSLAGDQLQASLRCLAEGGRFLEIGKVDLSAGSLLSMAVLLKNTTVHGILLDALFGASQYHHEKVAVMRYMATGKHIGKVLIRIREEESGGHSPPPRLLPALPRTYMHPAKSYVLVGGLGGFGLELCDWLVKQGARALVLNSRSGHAGEGLMARVTMDLPIALWSGYASRGKPIVCPRWLCNGAPLETLGSCHRDERCSDIVLADTVPQGLSGRLPESNNIEEFAKNLFDGVDLVTADDRRWPPDELRGSRTGVYVGISGSETGAIWSYDEDKINGYALTGCASSMLPNRLSYTFDFKGPSYAIDSACSSSAYALAQAVADLHAGKCDAAIVAGANICLLPGSSLHVHRLDMLSPVGRCAAFDADGRGYVRSEAAVTVLLQRRRDCRRLYCTVRGVRTNSDGYKVQGITYPTGAMQRQLAQETFEEARLRPQDVAYVEAHGTGTKVGDPEEVNAIDELFCESRATPLLIGSVKSNMGHAEATSGLCSIAKVVVAMEHGVIPGNLHYRTPNPDIPALSDGRIKVVDRNTPWQGGLVAVNSFGFGGANAHVILESQGGERPPPASYPAPRLVLASGRTEAAVERLLRLAVDHPRDAELHALLDAVHARAIPRHIYRGYSVLNPEHDEPSVLETMKMELTETRPVWFVFTGMGSQWHGMARALMRLPVFAASIARLAVALRPLGFDLPYVLTEAPEANFDAVVNSMVSITAVQVALVDVLREVGVRPNGIVGFSVGENGDRTSSALHVLARALYSGRGAAPGAMAAVGLTWEETARRCPPDVFPACHNSANNVTVSGPSDSVEQLVAELKTEGVFVRSVNSTGIAFHSKYIAAAVPQLRTKLQEIIPEPRPRSLHWISTSLGPDQQDSEWGKLCGAEYHVNNILSPVRFADALRAIPEHAIVVEVAPHALLNAVLRRALPSATHVPLVRRNHPEPLSHLLQALGRLFTAGAQPRVSSLYPPVSWPVSRGTPMLASAIEWDHSKEWTVANYKLTTHTGENVIEFDLGKPDQAFLDGHNIDGRVLFPGAGYLTMVWRTVAKVNNLNMNEIAVLLEDIHFRRATIMSRDVPLRFLVTLLSNSGNFEICEGGAVVATGRARLVTDPAAERLPVAALADDAPVEDIPSLDAHDVYKELHLRGYNYQGVFRGVLQSNAIGTEGLLAWENNWISFIDSMLQFQIIAENTRVLKLPTRIQRVLIDPAAHKAAEAAATSGGNLPIRRYKDLSVTVAGGVELRGIKNSLAPRRTNALIAPKLEKYEFTPLDTTRVDTVDVSLLKGSALTVALQLVLENSNTLRLKVAEVALGRPASDLLLPLVLPILDAEPQVRVDASLAAGANAVNYAATVEPLGVKLSNKEWLDDMDFKCQLVLATNVLEQHDASVLRKLTAMLDARGHLLLEEPANALDKPGAASLLEDAHLVTVARQGAAACEYVLLRRIATRPATRIILEVRDDDFACGVLGLGTCLRREAGGDKLRVYYLPGAKDDFDPDAPALYAQVQLDLTFNVLRAGIWGTYRHFLLDDPANMQLQVEHAYADILTRGDLSSLSWIQSDLQYATSAPQAAHSNLCHVYYAPLNFRDIMVATGKLPPDSLPGNLAGQECILGLEFSGRLSSGKRVMGMVAAKGLATTVVADEGFMWDVPAAWSLKEAATVPVAYATAYYALVVRGSMKRGDSVLVHAGAGGVGQAAISIALHAGCTVYTTVGSPAKRAFLRERYPTLPDTHIGNSRDCSFEQLVLKRTCGRGVDMVLNSLAGDQLQASLRCLAEGGRFLEIGKVDLSAGSLLSMAVLLKNTTVHGILLDALFGARQYHHEKVAVMRCVSEGIVNGAVRPLPAVEYADYQLEQAFRYMATGKHIGKVLIRIREEESGGHLPPPRLLPALPHTYMHPAKSYVLVGEWREKGVQVNLSTSDVTTVAGARTLLGEAARAAPVGGIFNLAAVWHDAFLENQTPENFLAVTKPKIDACGRGTHGQSNYGLANSAMERLCEQRQADSLPALAVQWGAIGDVGIVATVTKGVSDIVLADTVPQGIASCLNTLDALMTLPHAVTAAMVVADKRPPKKPSQEIVQVVANILGLSGRLPESNNIEEFAKNLFDGVDLVTADDRRWPPDELRGSRTGVYVGISGSETGAIWSYDEDKINGYAVTGCALSMLPNRLSYTFDFKGPSYAIDSACSSSAYAIAQAVADLHAGKCDAAIVAGANICLFPGSSLHVHRLDMLSPVGRCAAFDADGRGYVRSEAAVTVLLQRRRDCRRLYCTVRGVRTNSDGYKVQGITYPTGAMQRQLAQETFEEARLRPQDVAYVEAHGTGTKVGDPEEVNAIDELFCESRATPLLIGSVKSNMGHAEAASGLCSIAKVVVAMEHGVIPGNLHYRTPNPDIPALSDGRIKVVDRNTPWQGGLVAVNSFGFGGANAHVILESQGGERPPPASYPAPRLVLASGRTEAAVERLLRLAVDHPRDAELHALLDAVHARAIPRHIYRGYSVLNPEHDEPSVLETMKMELTETRPVWFVFTGMGSQWHGMARALMRLPVFAASIARLAVALRPLGFDLPYVLTEAPEANFDAVVNSMVSITAVQVALVDVLREVGVRPNGIVGFSVGENAEQAVLCTYWRARCIVDAALPPGAMAAVGLTWEETARRCPPDVFPACHNSADNVTVSGPSDSVEQLVAELKTEGVFVRSVNSTGIAFHSKYIAAAVPQLRTKLQEIIPEPRPRSLHWISTSLGPDQQDSEWGKLCGAEYHVNNVVSPVRFADALRAIPEDAIVVEVAPHALLNAVLRRALPSATHVPLVRRDHPEPLSHLLQALGRLFTAGAQPRVSSLYPPVSWPVSRGTPMLASAIEWDHSKEWTVANYKLTTHTGENVIEFDLGKPDQAFLDGHNIDGRVLFPGAGYLTMVWRTVAKVNNLNMNEIAVLLEDIHFRRATIMSRDVPLRFLVTLLSNSGNFEICEGGAVVATGRARLVTDPAAERLPVAALADDAPVEDIPSLDAHDVYKELHLRGYNYQGVFCGVLQSNANVTEGLLAWENNWISFIDSMLQFQIIAENTRVLKLPTRIQRVLIDPAAQKAAEAAATSGGNLPIRRYKDLSVTVAGGVELRGIKNSLAPRRTNALIAPKLEKYEFTPLDTTRVDTVDVSLLKGSALTVALQLVLENSNTLRLKVAEVALGRPASELLLPLVLPILDAEPQVRVDASLAAGANAVNYAATVEPLGVKLSNKEWLDDMDFKCQLVLATNVLEQHDASVLRKLTAMLDAHGHLLLEAPANALDKPGAAALLEDAHLVTVARQGAAACEYVLLRRVATRPATRIILEVRDDDFAWVETLGDAMKRATSEELRVYVWSRDAGSGVLGLGTCLRREAGGDKLRVYYLPGAKDDFDPDAPALYAQVQLDLTFNVLRAGIWGTYRHFLLDDPANMQLQVEHAHADILTRGDLSSLRWIQSDLQYATSAPQAAHSNLCHVYYAPLNFRDIMVATGKLSPDSLPGNLAGQECILGLEFSGRLSSGKRVMGMVAAKGLATTVVADEGFMWDVPAAWSLKEAATVPVAYATAYYALAVRGSMKRGDSVLVHAGAGGVGQAAISIALHAGCTVYTTVGSPAKRAFLRERYPTLPDTHIGNSRDCSFEQLVLKRTCGRGVDMVLNSLAGDQLQASLRCLAEGGRFLEIGKVDLSAGSLLSMAVLLKNTTVHGILLDALFGARQYHHEKVAVMRCVSEGIVNGAVRPLPAVEYADYQLEQAFRYMATGKHIGKVLIRIREEESGGHSPPPRLLPALPRTYMHPAKSYVLVGEWREKGIQVNLSTSDVTTVAGARTLLGEAARAAPVGGIFNLAAVWHDAFLENQTPENFLAVTKPKIDACGRGTHGQSNYGLANSAMERLCEQRQADSLPALAVQWGAIGDVGIVATVTKGVSDIVLADTVPQGIASCLNTLDALMTLPHAVTAAMVVADKRPPKKPSQEIVQVVANILGKLCGAEYHVNNVVSPVRSADALRAIPEDAIVVEVAPHALLNAVLRRALPSATHVPLVRRDHPEPLSHLLQALGRLFTAGAQPRVSSLYPAVSWPVSRGTPMLASAIEWDHSKEWTVANYKLTTHTGENVIEFDLGKPDQAFLDGHNIDGRVLFPGAGYLTMVWRTVAKVNNLNMNEIAVLLEDIHFRRATIMSRDVPLRFLVTLLSNSGNFEICEGGAVVATGRARLVTDPAAEHLPVAALADNASVEDIPSLDAHDVYKELHLRGYNYQGVFRGVLQSNAIGTEGLLAWENNWISFIDS</sequence>
<keyword evidence="2" id="KW-1185">Reference proteome</keyword>
<name>A0ACC0JHB4_CHOFU</name>
<organism evidence="1 2">
    <name type="scientific">Choristoneura fumiferana</name>
    <name type="common">Spruce budworm moth</name>
    <name type="synonym">Archips fumiferana</name>
    <dbReference type="NCBI Taxonomy" id="7141"/>
    <lineage>
        <taxon>Eukaryota</taxon>
        <taxon>Metazoa</taxon>
        <taxon>Ecdysozoa</taxon>
        <taxon>Arthropoda</taxon>
        <taxon>Hexapoda</taxon>
        <taxon>Insecta</taxon>
        <taxon>Pterygota</taxon>
        <taxon>Neoptera</taxon>
        <taxon>Endopterygota</taxon>
        <taxon>Lepidoptera</taxon>
        <taxon>Glossata</taxon>
        <taxon>Ditrysia</taxon>
        <taxon>Tortricoidea</taxon>
        <taxon>Tortricidae</taxon>
        <taxon>Tortricinae</taxon>
        <taxon>Choristoneura</taxon>
    </lineage>
</organism>
<gene>
    <name evidence="1" type="ORF">MSG28_012604</name>
</gene>
<accession>A0ACC0JHB4</accession>
<dbReference type="EMBL" id="CM046122">
    <property type="protein sequence ID" value="KAI8423489.1"/>
    <property type="molecule type" value="Genomic_DNA"/>
</dbReference>